<evidence type="ECO:0008006" key="10">
    <source>
        <dbReference type="Google" id="ProtNLM"/>
    </source>
</evidence>
<sequence>MGFILEKIAYIALAGAAGTLARYGVGVLFQRMNTEGVIGMPWGTFFANMVGALLFGLIWAMSEERGWVSGHVRVIVLVGFMGAFTTFSTFAFDNLQMARASEWGWFGANLVLTNIGGLACVYAGFRIVRVI</sequence>
<comment type="catalytic activity">
    <reaction evidence="7">
        <text>fluoride(in) = fluoride(out)</text>
        <dbReference type="Rhea" id="RHEA:76159"/>
        <dbReference type="ChEBI" id="CHEBI:17051"/>
    </reaction>
    <physiologicalReaction direction="left-to-right" evidence="7">
        <dbReference type="Rhea" id="RHEA:76160"/>
    </physiologicalReaction>
</comment>
<dbReference type="Pfam" id="PF02537">
    <property type="entry name" value="CRCB"/>
    <property type="match status" value="1"/>
</dbReference>
<comment type="similarity">
    <text evidence="6">Belongs to the fluoride channel Fluc/FEX (TC 1.A.43) family.</text>
</comment>
<dbReference type="InterPro" id="IPR003691">
    <property type="entry name" value="FluC"/>
</dbReference>
<evidence type="ECO:0000256" key="8">
    <source>
        <dbReference type="SAM" id="Phobius"/>
    </source>
</evidence>
<dbReference type="GO" id="GO:1903425">
    <property type="term" value="F:fluoride transmembrane transporter activity"/>
    <property type="evidence" value="ECO:0007669"/>
    <property type="project" value="TreeGrafter"/>
</dbReference>
<accession>A0A381VQU4</accession>
<feature type="transmembrane region" description="Helical" evidence="8">
    <location>
        <begin position="74"/>
        <end position="92"/>
    </location>
</feature>
<feature type="transmembrane region" description="Helical" evidence="8">
    <location>
        <begin position="7"/>
        <end position="25"/>
    </location>
</feature>
<comment type="subcellular location">
    <subcellularLocation>
        <location evidence="1">Cell membrane</location>
        <topology evidence="1">Multi-pass membrane protein</topology>
    </subcellularLocation>
</comment>
<keyword evidence="2" id="KW-1003">Cell membrane</keyword>
<evidence type="ECO:0000256" key="4">
    <source>
        <dbReference type="ARBA" id="ARBA00022989"/>
    </source>
</evidence>
<dbReference type="GO" id="GO:0005886">
    <property type="term" value="C:plasma membrane"/>
    <property type="evidence" value="ECO:0007669"/>
    <property type="project" value="UniProtKB-SubCell"/>
</dbReference>
<evidence type="ECO:0000256" key="3">
    <source>
        <dbReference type="ARBA" id="ARBA00022692"/>
    </source>
</evidence>
<keyword evidence="5 8" id="KW-0472">Membrane</keyword>
<organism evidence="9">
    <name type="scientific">marine metagenome</name>
    <dbReference type="NCBI Taxonomy" id="408172"/>
    <lineage>
        <taxon>unclassified sequences</taxon>
        <taxon>metagenomes</taxon>
        <taxon>ecological metagenomes</taxon>
    </lineage>
</organism>
<evidence type="ECO:0000256" key="6">
    <source>
        <dbReference type="ARBA" id="ARBA00035120"/>
    </source>
</evidence>
<evidence type="ECO:0000313" key="9">
    <source>
        <dbReference type="EMBL" id="SVA41903.1"/>
    </source>
</evidence>
<dbReference type="HAMAP" id="MF_00454">
    <property type="entry name" value="FluC"/>
    <property type="match status" value="1"/>
</dbReference>
<keyword evidence="4 8" id="KW-1133">Transmembrane helix</keyword>
<proteinExistence type="inferred from homology"/>
<dbReference type="AlphaFoldDB" id="A0A381VQU4"/>
<dbReference type="PANTHER" id="PTHR28259">
    <property type="entry name" value="FLUORIDE EXPORT PROTEIN 1-RELATED"/>
    <property type="match status" value="1"/>
</dbReference>
<reference evidence="9" key="1">
    <citation type="submission" date="2018-05" db="EMBL/GenBank/DDBJ databases">
        <authorList>
            <person name="Lanie J.A."/>
            <person name="Ng W.-L."/>
            <person name="Kazmierczak K.M."/>
            <person name="Andrzejewski T.M."/>
            <person name="Davidsen T.M."/>
            <person name="Wayne K.J."/>
            <person name="Tettelin H."/>
            <person name="Glass J.I."/>
            <person name="Rusch D."/>
            <person name="Podicherti R."/>
            <person name="Tsui H.-C.T."/>
            <person name="Winkler M.E."/>
        </authorList>
    </citation>
    <scope>NUCLEOTIDE SEQUENCE</scope>
</reference>
<dbReference type="EMBL" id="UINC01009341">
    <property type="protein sequence ID" value="SVA41903.1"/>
    <property type="molecule type" value="Genomic_DNA"/>
</dbReference>
<keyword evidence="3 8" id="KW-0812">Transmembrane</keyword>
<feature type="transmembrane region" description="Helical" evidence="8">
    <location>
        <begin position="104"/>
        <end position="125"/>
    </location>
</feature>
<evidence type="ECO:0000256" key="5">
    <source>
        <dbReference type="ARBA" id="ARBA00023136"/>
    </source>
</evidence>
<protein>
    <recommendedName>
        <fullName evidence="10">Fluoride ion transporter CrcB</fullName>
    </recommendedName>
</protein>
<evidence type="ECO:0000256" key="7">
    <source>
        <dbReference type="ARBA" id="ARBA00035585"/>
    </source>
</evidence>
<evidence type="ECO:0000256" key="1">
    <source>
        <dbReference type="ARBA" id="ARBA00004651"/>
    </source>
</evidence>
<name>A0A381VQU4_9ZZZZ</name>
<dbReference type="PANTHER" id="PTHR28259:SF1">
    <property type="entry name" value="FLUORIDE EXPORT PROTEIN 1-RELATED"/>
    <property type="match status" value="1"/>
</dbReference>
<feature type="transmembrane region" description="Helical" evidence="8">
    <location>
        <begin position="45"/>
        <end position="62"/>
    </location>
</feature>
<gene>
    <name evidence="9" type="ORF">METZ01_LOCUS94757</name>
</gene>
<evidence type="ECO:0000256" key="2">
    <source>
        <dbReference type="ARBA" id="ARBA00022475"/>
    </source>
</evidence>